<accession>A0A7T5BGI5</accession>
<organism evidence="1 2">
    <name type="scientific">Acidithiobacillus ferrivorans</name>
    <dbReference type="NCBI Taxonomy" id="160808"/>
    <lineage>
        <taxon>Bacteria</taxon>
        <taxon>Pseudomonadati</taxon>
        <taxon>Pseudomonadota</taxon>
        <taxon>Acidithiobacillia</taxon>
        <taxon>Acidithiobacillales</taxon>
        <taxon>Acidithiobacillaceae</taxon>
        <taxon>Acidithiobacillus</taxon>
    </lineage>
</organism>
<gene>
    <name evidence="1" type="ORF">H2515_08990</name>
</gene>
<sequence>MKDDIILTNGEFIIDQVAKDWLDQVCRTIKDAVGDHPTMRMYPYRKDRCNYLAVDFDKRHTDAFGQPRKWFSLTIAIAPYGKMRLDCPEIGCKDLVPTIRDSFDAITIAAHLASRLRAEVAFNLPLPIMAP</sequence>
<dbReference type="EMBL" id="CP059488">
    <property type="protein sequence ID" value="QQD71603.1"/>
    <property type="molecule type" value="Genomic_DNA"/>
</dbReference>
<dbReference type="AlphaFoldDB" id="A0A7T5BGI5"/>
<name>A0A7T5BGI5_9PROT</name>
<dbReference type="Proteomes" id="UP000595420">
    <property type="component" value="Chromosome"/>
</dbReference>
<dbReference type="RefSeq" id="WP_198659905.1">
    <property type="nucleotide sequence ID" value="NZ_CP059488.1"/>
</dbReference>
<protein>
    <submittedName>
        <fullName evidence="1">Uncharacterized protein</fullName>
    </submittedName>
</protein>
<evidence type="ECO:0000313" key="1">
    <source>
        <dbReference type="EMBL" id="QQD71603.1"/>
    </source>
</evidence>
<proteinExistence type="predicted"/>
<evidence type="ECO:0000313" key="2">
    <source>
        <dbReference type="Proteomes" id="UP000595420"/>
    </source>
</evidence>
<reference evidence="1 2" key="1">
    <citation type="submission" date="2020-07" db="EMBL/GenBank/DDBJ databases">
        <title>Complete genome sequence analysis of Acidithiobacillus ferrivorans XJFY6S-08 reveals extreme environmental adaptation to alpine acid mine drainage.</title>
        <authorList>
            <person name="Yan L."/>
            <person name="Ni Y."/>
        </authorList>
    </citation>
    <scope>NUCLEOTIDE SEQUENCE [LARGE SCALE GENOMIC DNA]</scope>
    <source>
        <strain evidence="1 2">XJFY6S-08</strain>
    </source>
</reference>